<dbReference type="PANTHER" id="PTHR33823:SF4">
    <property type="entry name" value="GENERAL STRESS PROTEIN 16O"/>
    <property type="match status" value="1"/>
</dbReference>
<evidence type="ECO:0000256" key="4">
    <source>
        <dbReference type="PROSITE-ProRule" id="PRU00510"/>
    </source>
</evidence>
<dbReference type="EMBL" id="JAEUAX010000001">
    <property type="protein sequence ID" value="MBW9108807.1"/>
    <property type="molecule type" value="Genomic_DNA"/>
</dbReference>
<evidence type="ECO:0000313" key="6">
    <source>
        <dbReference type="EMBL" id="MBW9108807.1"/>
    </source>
</evidence>
<keyword evidence="1" id="KW-0479">Metal-binding</keyword>
<dbReference type="PROSITE" id="PS51128">
    <property type="entry name" value="ZF_DKSA_2"/>
    <property type="match status" value="1"/>
</dbReference>
<keyword evidence="2" id="KW-0863">Zinc-finger</keyword>
<evidence type="ECO:0000256" key="3">
    <source>
        <dbReference type="ARBA" id="ARBA00022833"/>
    </source>
</evidence>
<proteinExistence type="predicted"/>
<dbReference type="RefSeq" id="WP_159844526.1">
    <property type="nucleotide sequence ID" value="NZ_JAEUAX010000001.1"/>
</dbReference>
<organism evidence="6 7">
    <name type="scientific">Microbacterium ureisolvens</name>
    <dbReference type="NCBI Taxonomy" id="2781186"/>
    <lineage>
        <taxon>Bacteria</taxon>
        <taxon>Bacillati</taxon>
        <taxon>Actinomycetota</taxon>
        <taxon>Actinomycetes</taxon>
        <taxon>Micrococcales</taxon>
        <taxon>Microbacteriaceae</taxon>
        <taxon>Microbacterium</taxon>
    </lineage>
</organism>
<dbReference type="Pfam" id="PF01258">
    <property type="entry name" value="zf-dskA_traR"/>
    <property type="match status" value="1"/>
</dbReference>
<name>A0ABS7HTX4_9MICO</name>
<evidence type="ECO:0000256" key="2">
    <source>
        <dbReference type="ARBA" id="ARBA00022771"/>
    </source>
</evidence>
<keyword evidence="7" id="KW-1185">Reference proteome</keyword>
<gene>
    <name evidence="6" type="ORF">JNB61_03395</name>
</gene>
<evidence type="ECO:0000259" key="5">
    <source>
        <dbReference type="Pfam" id="PF01258"/>
    </source>
</evidence>
<protein>
    <submittedName>
        <fullName evidence="6">TraR/DksA C4-type zinc finger protein</fullName>
    </submittedName>
</protein>
<evidence type="ECO:0000256" key="1">
    <source>
        <dbReference type="ARBA" id="ARBA00022723"/>
    </source>
</evidence>
<dbReference type="Gene3D" id="1.20.120.910">
    <property type="entry name" value="DksA, coiled-coil domain"/>
    <property type="match status" value="1"/>
</dbReference>
<keyword evidence="3" id="KW-0862">Zinc</keyword>
<evidence type="ECO:0000313" key="7">
    <source>
        <dbReference type="Proteomes" id="UP000777440"/>
    </source>
</evidence>
<dbReference type="Proteomes" id="UP000777440">
    <property type="component" value="Unassembled WGS sequence"/>
</dbReference>
<sequence>MTSAASRTELRALLDELHDAASLRIAAMDETLEELRADRGSDVADDEHDPEGVTLSGEWSRAVALEEAARREMAEIDEAVKRWEAGTYGVCVDCGRGIPIARLRVRPFATRCVSCAEKAGA</sequence>
<feature type="domain" description="Zinc finger DksA/TraR C4-type" evidence="5">
    <location>
        <begin position="86"/>
        <end position="118"/>
    </location>
</feature>
<reference evidence="6 7" key="1">
    <citation type="journal article" date="2021" name="MBio">
        <title>Poor Competitiveness of Bradyrhizobium in Pigeon Pea Root Colonization in Indian Soils.</title>
        <authorList>
            <person name="Chalasani D."/>
            <person name="Basu A."/>
            <person name="Pullabhotla S.V.S.R.N."/>
            <person name="Jorrin B."/>
            <person name="Neal A.L."/>
            <person name="Poole P.S."/>
            <person name="Podile A.R."/>
            <person name="Tkacz A."/>
        </authorList>
    </citation>
    <scope>NUCLEOTIDE SEQUENCE [LARGE SCALE GENOMIC DNA]</scope>
    <source>
        <strain evidence="6 7">HU12</strain>
    </source>
</reference>
<dbReference type="PANTHER" id="PTHR33823">
    <property type="entry name" value="RNA POLYMERASE-BINDING TRANSCRIPTION FACTOR DKSA-RELATED"/>
    <property type="match status" value="1"/>
</dbReference>
<dbReference type="InterPro" id="IPR000962">
    <property type="entry name" value="Znf_DskA_TraR"/>
</dbReference>
<accession>A0ABS7HTX4</accession>
<feature type="zinc finger region" description="dksA C4-type" evidence="4">
    <location>
        <begin position="91"/>
        <end position="115"/>
    </location>
</feature>
<comment type="caution">
    <text evidence="6">The sequence shown here is derived from an EMBL/GenBank/DDBJ whole genome shotgun (WGS) entry which is preliminary data.</text>
</comment>
<dbReference type="SUPFAM" id="SSF57716">
    <property type="entry name" value="Glucocorticoid receptor-like (DNA-binding domain)"/>
    <property type="match status" value="1"/>
</dbReference>